<dbReference type="EMBL" id="BSTK01000002">
    <property type="protein sequence ID" value="GLY83112.1"/>
    <property type="molecule type" value="Genomic_DNA"/>
</dbReference>
<evidence type="ECO:0000313" key="3">
    <source>
        <dbReference type="Proteomes" id="UP001165074"/>
    </source>
</evidence>
<reference evidence="2" key="1">
    <citation type="submission" date="2023-03" db="EMBL/GenBank/DDBJ databases">
        <title>Actinoallomurus iriomotensis NBRC 103684.</title>
        <authorList>
            <person name="Ichikawa N."/>
            <person name="Sato H."/>
            <person name="Tonouchi N."/>
        </authorList>
    </citation>
    <scope>NUCLEOTIDE SEQUENCE</scope>
    <source>
        <strain evidence="2">NBRC 103684</strain>
    </source>
</reference>
<dbReference type="Proteomes" id="UP001165074">
    <property type="component" value="Unassembled WGS sequence"/>
</dbReference>
<evidence type="ECO:0000313" key="2">
    <source>
        <dbReference type="EMBL" id="GLY83112.1"/>
    </source>
</evidence>
<evidence type="ECO:0000259" key="1">
    <source>
        <dbReference type="Pfam" id="PF13167"/>
    </source>
</evidence>
<dbReference type="InterPro" id="IPR025121">
    <property type="entry name" value="GTPase_HflX_N"/>
</dbReference>
<dbReference type="InterPro" id="IPR042108">
    <property type="entry name" value="GTPase_HflX_N_sf"/>
</dbReference>
<sequence length="130" mass="14281">MANVIHGANVVVAGLFSARRKDHVEAMDELEAEVTRLGGLVTARFVQRRGVSGKGRVRGGAENMDRPYSSRTLMSTGKIREIADACVRTDATAVVFHNDLTDRQRRALSEIFGSAVLSIRELKEERRANG</sequence>
<accession>A0A9W6RZR0</accession>
<protein>
    <recommendedName>
        <fullName evidence="1">GTPase HflX N-terminal domain-containing protein</fullName>
    </recommendedName>
</protein>
<gene>
    <name evidence="2" type="ORF">Airi02_010420</name>
</gene>
<proteinExistence type="predicted"/>
<organism evidence="2 3">
    <name type="scientific">Actinoallomurus iriomotensis</name>
    <dbReference type="NCBI Taxonomy" id="478107"/>
    <lineage>
        <taxon>Bacteria</taxon>
        <taxon>Bacillati</taxon>
        <taxon>Actinomycetota</taxon>
        <taxon>Actinomycetes</taxon>
        <taxon>Streptosporangiales</taxon>
        <taxon>Thermomonosporaceae</taxon>
        <taxon>Actinoallomurus</taxon>
    </lineage>
</organism>
<keyword evidence="3" id="KW-1185">Reference proteome</keyword>
<name>A0A9W6RZR0_9ACTN</name>
<comment type="caution">
    <text evidence="2">The sequence shown here is derived from an EMBL/GenBank/DDBJ whole genome shotgun (WGS) entry which is preliminary data.</text>
</comment>
<dbReference type="Pfam" id="PF13167">
    <property type="entry name" value="GTP-bdg_N"/>
    <property type="match status" value="1"/>
</dbReference>
<dbReference type="Gene3D" id="3.40.50.11060">
    <property type="entry name" value="GTPase HflX, N-terminal domain"/>
    <property type="match status" value="1"/>
</dbReference>
<feature type="domain" description="GTPase HflX N-terminal" evidence="1">
    <location>
        <begin position="68"/>
        <end position="117"/>
    </location>
</feature>
<dbReference type="AlphaFoldDB" id="A0A9W6RZR0"/>